<organism evidence="1 2">
    <name type="scientific">Irpex rosettiformis</name>
    <dbReference type="NCBI Taxonomy" id="378272"/>
    <lineage>
        <taxon>Eukaryota</taxon>
        <taxon>Fungi</taxon>
        <taxon>Dikarya</taxon>
        <taxon>Basidiomycota</taxon>
        <taxon>Agaricomycotina</taxon>
        <taxon>Agaricomycetes</taxon>
        <taxon>Polyporales</taxon>
        <taxon>Irpicaceae</taxon>
        <taxon>Irpex</taxon>
    </lineage>
</organism>
<dbReference type="EMBL" id="MU274902">
    <property type="protein sequence ID" value="KAI0093247.1"/>
    <property type="molecule type" value="Genomic_DNA"/>
</dbReference>
<evidence type="ECO:0000313" key="1">
    <source>
        <dbReference type="EMBL" id="KAI0093247.1"/>
    </source>
</evidence>
<comment type="caution">
    <text evidence="1">The sequence shown here is derived from an EMBL/GenBank/DDBJ whole genome shotgun (WGS) entry which is preliminary data.</text>
</comment>
<name>A0ACB8UFQ3_9APHY</name>
<proteinExistence type="predicted"/>
<feature type="non-terminal residue" evidence="1">
    <location>
        <position position="1"/>
    </location>
</feature>
<reference evidence="1" key="1">
    <citation type="journal article" date="2021" name="Environ. Microbiol.">
        <title>Gene family expansions and transcriptome signatures uncover fungal adaptations to wood decay.</title>
        <authorList>
            <person name="Hage H."/>
            <person name="Miyauchi S."/>
            <person name="Viragh M."/>
            <person name="Drula E."/>
            <person name="Min B."/>
            <person name="Chaduli D."/>
            <person name="Navarro D."/>
            <person name="Favel A."/>
            <person name="Norest M."/>
            <person name="Lesage-Meessen L."/>
            <person name="Balint B."/>
            <person name="Merenyi Z."/>
            <person name="de Eugenio L."/>
            <person name="Morin E."/>
            <person name="Martinez A.T."/>
            <person name="Baldrian P."/>
            <person name="Stursova M."/>
            <person name="Martinez M.J."/>
            <person name="Novotny C."/>
            <person name="Magnuson J.K."/>
            <person name="Spatafora J.W."/>
            <person name="Maurice S."/>
            <person name="Pangilinan J."/>
            <person name="Andreopoulos W."/>
            <person name="LaButti K."/>
            <person name="Hundley H."/>
            <person name="Na H."/>
            <person name="Kuo A."/>
            <person name="Barry K."/>
            <person name="Lipzen A."/>
            <person name="Henrissat B."/>
            <person name="Riley R."/>
            <person name="Ahrendt S."/>
            <person name="Nagy L.G."/>
            <person name="Grigoriev I.V."/>
            <person name="Martin F."/>
            <person name="Rosso M.N."/>
        </authorList>
    </citation>
    <scope>NUCLEOTIDE SEQUENCE</scope>
    <source>
        <strain evidence="1">CBS 384.51</strain>
    </source>
</reference>
<sequence>MVRCCGERDHGLESCGSRLATMHSYTTIFMLWHATTCVTAVFATLKQYQYVLIIFTYILLIKAAA</sequence>
<keyword evidence="2" id="KW-1185">Reference proteome</keyword>
<evidence type="ECO:0000313" key="2">
    <source>
        <dbReference type="Proteomes" id="UP001055072"/>
    </source>
</evidence>
<gene>
    <name evidence="1" type="ORF">BDY19DRAFT_922911</name>
</gene>
<dbReference type="Proteomes" id="UP001055072">
    <property type="component" value="Unassembled WGS sequence"/>
</dbReference>
<accession>A0ACB8UFQ3</accession>
<protein>
    <submittedName>
        <fullName evidence="1">Uncharacterized protein</fullName>
    </submittedName>
</protein>